<organism evidence="7 9">
    <name type="scientific">Modestobacter muralis</name>
    <dbReference type="NCBI Taxonomy" id="1608614"/>
    <lineage>
        <taxon>Bacteria</taxon>
        <taxon>Bacillati</taxon>
        <taxon>Actinomycetota</taxon>
        <taxon>Actinomycetes</taxon>
        <taxon>Geodermatophilales</taxon>
        <taxon>Geodermatophilaceae</taxon>
        <taxon>Modestobacter</taxon>
    </lineage>
</organism>
<dbReference type="InterPro" id="IPR012074">
    <property type="entry name" value="GAF_ANTAR"/>
</dbReference>
<feature type="domain" description="ANTAR" evidence="5">
    <location>
        <begin position="163"/>
        <end position="224"/>
    </location>
</feature>
<evidence type="ECO:0000259" key="5">
    <source>
        <dbReference type="PROSITE" id="PS50921"/>
    </source>
</evidence>
<evidence type="ECO:0000256" key="4">
    <source>
        <dbReference type="ARBA" id="ARBA00023163"/>
    </source>
</evidence>
<evidence type="ECO:0000313" key="6">
    <source>
        <dbReference type="EMBL" id="NEK96371.1"/>
    </source>
</evidence>
<dbReference type="InterPro" id="IPR003018">
    <property type="entry name" value="GAF"/>
</dbReference>
<keyword evidence="2" id="KW-0418">Kinase</keyword>
<name>A0A6P0HBR7_9ACTN</name>
<evidence type="ECO:0000313" key="7">
    <source>
        <dbReference type="EMBL" id="NEN53271.1"/>
    </source>
</evidence>
<proteinExistence type="predicted"/>
<gene>
    <name evidence="7" type="ORF">G3R41_20410</name>
    <name evidence="6" type="ORF">GCU67_19695</name>
</gene>
<keyword evidence="3" id="KW-0805">Transcription regulation</keyword>
<evidence type="ECO:0000256" key="2">
    <source>
        <dbReference type="ARBA" id="ARBA00022777"/>
    </source>
</evidence>
<dbReference type="EMBL" id="JAAGWB010000066">
    <property type="protein sequence ID" value="NEN53271.1"/>
    <property type="molecule type" value="Genomic_DNA"/>
</dbReference>
<evidence type="ECO:0000256" key="3">
    <source>
        <dbReference type="ARBA" id="ARBA00023015"/>
    </source>
</evidence>
<dbReference type="Pfam" id="PF03861">
    <property type="entry name" value="ANTAR"/>
    <property type="match status" value="1"/>
</dbReference>
<reference evidence="7 9" key="2">
    <citation type="submission" date="2020-02" db="EMBL/GenBank/DDBJ databases">
        <title>The WGS of Modestobacter muralis DSM 100205.</title>
        <authorList>
            <person name="Jiang Z."/>
        </authorList>
    </citation>
    <scope>NUCLEOTIDE SEQUENCE [LARGE SCALE GENOMIC DNA]</scope>
    <source>
        <strain evidence="7 9">DSM 100205</strain>
    </source>
</reference>
<dbReference type="PROSITE" id="PS50921">
    <property type="entry name" value="ANTAR"/>
    <property type="match status" value="1"/>
</dbReference>
<dbReference type="EMBL" id="JAAGWH010000063">
    <property type="protein sequence ID" value="NEK96371.1"/>
    <property type="molecule type" value="Genomic_DNA"/>
</dbReference>
<dbReference type="Proteomes" id="UP000471152">
    <property type="component" value="Unassembled WGS sequence"/>
</dbReference>
<dbReference type="SUPFAM" id="SSF52172">
    <property type="entry name" value="CheY-like"/>
    <property type="match status" value="1"/>
</dbReference>
<dbReference type="AlphaFoldDB" id="A0A6P0HBR7"/>
<dbReference type="SMART" id="SM01012">
    <property type="entry name" value="ANTAR"/>
    <property type="match status" value="1"/>
</dbReference>
<accession>A0A6P0HBR7</accession>
<reference evidence="6 8" key="1">
    <citation type="submission" date="2020-01" db="EMBL/GenBank/DDBJ databases">
        <title>the WGS Modestobacter muralis CPCC 204518.</title>
        <authorList>
            <person name="Jiang Z."/>
        </authorList>
    </citation>
    <scope>NUCLEOTIDE SEQUENCE [LARGE SCALE GENOMIC DNA]</scope>
    <source>
        <strain evidence="6 8">DSM 100205</strain>
    </source>
</reference>
<dbReference type="InterPro" id="IPR005561">
    <property type="entry name" value="ANTAR"/>
</dbReference>
<dbReference type="InterPro" id="IPR036388">
    <property type="entry name" value="WH-like_DNA-bd_sf"/>
</dbReference>
<evidence type="ECO:0000313" key="9">
    <source>
        <dbReference type="Proteomes" id="UP000471152"/>
    </source>
</evidence>
<dbReference type="SMART" id="SM00065">
    <property type="entry name" value="GAF"/>
    <property type="match status" value="1"/>
</dbReference>
<dbReference type="Proteomes" id="UP000468828">
    <property type="component" value="Unassembled WGS sequence"/>
</dbReference>
<keyword evidence="8" id="KW-1185">Reference proteome</keyword>
<evidence type="ECO:0000313" key="8">
    <source>
        <dbReference type="Proteomes" id="UP000468828"/>
    </source>
</evidence>
<dbReference type="Gene3D" id="1.10.10.10">
    <property type="entry name" value="Winged helix-like DNA-binding domain superfamily/Winged helix DNA-binding domain"/>
    <property type="match status" value="1"/>
</dbReference>
<keyword evidence="1" id="KW-0808">Transferase</keyword>
<dbReference type="InterPro" id="IPR029016">
    <property type="entry name" value="GAF-like_dom_sf"/>
</dbReference>
<dbReference type="SUPFAM" id="SSF55781">
    <property type="entry name" value="GAF domain-like"/>
    <property type="match status" value="1"/>
</dbReference>
<dbReference type="Pfam" id="PF13185">
    <property type="entry name" value="GAF_2"/>
    <property type="match status" value="1"/>
</dbReference>
<sequence>MPADPTEHLGEVMSRVARQLQEEHGDVEGTLQAITASAVAAVPGAVECGISYVIGRRKVEPRAWTSELPKAVDGLQDEIGEGPCLDAIWEEQVVRVDDVRTEQRWPRFAVRAADLGAGSLMCFQLFVEGDNLGAMNLYATEVGAFNEVSQEVGLMYAAHAAIALAGAEHEQNLHSGMRNRDLIGQAKGILMERHKLTADQAFGVLARTSSLTNRKLNNIADELTSTGQLPDH</sequence>
<dbReference type="GO" id="GO:0016301">
    <property type="term" value="F:kinase activity"/>
    <property type="evidence" value="ECO:0007669"/>
    <property type="project" value="UniProtKB-KW"/>
</dbReference>
<dbReference type="PIRSF" id="PIRSF036625">
    <property type="entry name" value="GAF_ANTAR"/>
    <property type="match status" value="1"/>
</dbReference>
<dbReference type="InterPro" id="IPR011006">
    <property type="entry name" value="CheY-like_superfamily"/>
</dbReference>
<comment type="caution">
    <text evidence="7">The sequence shown here is derived from an EMBL/GenBank/DDBJ whole genome shotgun (WGS) entry which is preliminary data.</text>
</comment>
<evidence type="ECO:0000256" key="1">
    <source>
        <dbReference type="ARBA" id="ARBA00022679"/>
    </source>
</evidence>
<dbReference type="GO" id="GO:0003723">
    <property type="term" value="F:RNA binding"/>
    <property type="evidence" value="ECO:0007669"/>
    <property type="project" value="InterPro"/>
</dbReference>
<protein>
    <submittedName>
        <fullName evidence="7">GAF and ANTAR domain-containing protein</fullName>
    </submittedName>
</protein>
<dbReference type="Gene3D" id="3.30.450.40">
    <property type="match status" value="1"/>
</dbReference>
<keyword evidence="4" id="KW-0804">Transcription</keyword>